<dbReference type="EC" id="2.7.1.26" evidence="15"/>
<evidence type="ECO:0000313" key="18">
    <source>
        <dbReference type="Proteomes" id="UP000252415"/>
    </source>
</evidence>
<evidence type="ECO:0000256" key="13">
    <source>
        <dbReference type="ARBA" id="ARBA00047880"/>
    </source>
</evidence>
<evidence type="ECO:0000256" key="2">
    <source>
        <dbReference type="ARBA" id="ARBA00004726"/>
    </source>
</evidence>
<evidence type="ECO:0000256" key="8">
    <source>
        <dbReference type="ARBA" id="ARBA00022741"/>
    </source>
</evidence>
<gene>
    <name evidence="17" type="ORF">DFP97_103185</name>
</gene>
<keyword evidence="11 15" id="KW-0067">ATP-binding</keyword>
<dbReference type="GO" id="GO:0003919">
    <property type="term" value="F:FMN adenylyltransferase activity"/>
    <property type="evidence" value="ECO:0007669"/>
    <property type="project" value="UniProtKB-UniRule"/>
</dbReference>
<dbReference type="NCBIfam" id="TIGR00125">
    <property type="entry name" value="cyt_tran_rel"/>
    <property type="match status" value="1"/>
</dbReference>
<dbReference type="InterPro" id="IPR014729">
    <property type="entry name" value="Rossmann-like_a/b/a_fold"/>
</dbReference>
<evidence type="ECO:0000256" key="12">
    <source>
        <dbReference type="ARBA" id="ARBA00023268"/>
    </source>
</evidence>
<comment type="catalytic activity">
    <reaction evidence="13 15">
        <text>riboflavin + ATP = FMN + ADP + H(+)</text>
        <dbReference type="Rhea" id="RHEA:14357"/>
        <dbReference type="ChEBI" id="CHEBI:15378"/>
        <dbReference type="ChEBI" id="CHEBI:30616"/>
        <dbReference type="ChEBI" id="CHEBI:57986"/>
        <dbReference type="ChEBI" id="CHEBI:58210"/>
        <dbReference type="ChEBI" id="CHEBI:456216"/>
        <dbReference type="EC" id="2.7.1.26"/>
    </reaction>
</comment>
<evidence type="ECO:0000256" key="6">
    <source>
        <dbReference type="ARBA" id="ARBA00022679"/>
    </source>
</evidence>
<dbReference type="PIRSF" id="PIRSF004491">
    <property type="entry name" value="FAD_Synth"/>
    <property type="match status" value="1"/>
</dbReference>
<dbReference type="SUPFAM" id="SSF82114">
    <property type="entry name" value="Riboflavin kinase-like"/>
    <property type="match status" value="1"/>
</dbReference>
<sequence>MSALEIIPLTYPLNGLSTLTLDKPLSIAIGHFDGVHRGHQNVIRQAVREAKEADLLSAVLTFDPHPKEVLGQGDQYYRCLTPLEVKTGLFAELGVDLVFVMRFDTTFASVSPERFVDEVLRTLRAKQVVVGFDFNFGYRGSGNTEALKQLGYPDIAVHVIEPLFENGIKVSSTYIRESLEQGDLELAERLLGRPYEMAGIIVHGDGRGRTIGFPTANLQFKHPFVAPRLGVYAITALLGGKAYPGVLNHGMKPTFNKQEVQPVMEAHLFDFNSDIYGEQIRVQFRSFIRPEQKFNSVDELVKQIELDSQKARFLTEAYK</sequence>
<keyword evidence="12" id="KW-0511">Multifunctional enzyme</keyword>
<keyword evidence="7 15" id="KW-0548">Nucleotidyltransferase</keyword>
<comment type="function">
    <text evidence="1">Catalyzes the phosphorylation of riboflavin to FMN followed by the adenylation of FMN to FAD.</text>
</comment>
<dbReference type="GO" id="GO:0009398">
    <property type="term" value="P:FMN biosynthetic process"/>
    <property type="evidence" value="ECO:0007669"/>
    <property type="project" value="UniProtKB-UniRule"/>
</dbReference>
<comment type="pathway">
    <text evidence="3 15">Cofactor biosynthesis; FMN biosynthesis; FMN from riboflavin (ATP route): step 1/1.</text>
</comment>
<dbReference type="UniPathway" id="UPA00276">
    <property type="reaction ID" value="UER00406"/>
</dbReference>
<dbReference type="Gene3D" id="2.40.30.30">
    <property type="entry name" value="Riboflavin kinase-like"/>
    <property type="match status" value="1"/>
</dbReference>
<keyword evidence="10 15" id="KW-0274">FAD</keyword>
<comment type="similarity">
    <text evidence="15">Belongs to the ribF family.</text>
</comment>
<dbReference type="NCBIfam" id="NF004160">
    <property type="entry name" value="PRK05627.1-3"/>
    <property type="match status" value="1"/>
</dbReference>
<dbReference type="EMBL" id="QPJD01000003">
    <property type="protein sequence ID" value="RCW50167.1"/>
    <property type="molecule type" value="Genomic_DNA"/>
</dbReference>
<dbReference type="PANTHER" id="PTHR22749">
    <property type="entry name" value="RIBOFLAVIN KINASE/FMN ADENYLYLTRANSFERASE"/>
    <property type="match status" value="1"/>
</dbReference>
<organism evidence="17 18">
    <name type="scientific">Paenibacillus prosopidis</name>
    <dbReference type="NCBI Taxonomy" id="630520"/>
    <lineage>
        <taxon>Bacteria</taxon>
        <taxon>Bacillati</taxon>
        <taxon>Bacillota</taxon>
        <taxon>Bacilli</taxon>
        <taxon>Bacillales</taxon>
        <taxon>Paenibacillaceae</taxon>
        <taxon>Paenibacillus</taxon>
    </lineage>
</organism>
<dbReference type="GO" id="GO:0005524">
    <property type="term" value="F:ATP binding"/>
    <property type="evidence" value="ECO:0007669"/>
    <property type="project" value="UniProtKB-UniRule"/>
</dbReference>
<dbReference type="Proteomes" id="UP000252415">
    <property type="component" value="Unassembled WGS sequence"/>
</dbReference>
<evidence type="ECO:0000256" key="5">
    <source>
        <dbReference type="ARBA" id="ARBA00022643"/>
    </source>
</evidence>
<feature type="domain" description="Riboflavin kinase" evidence="16">
    <location>
        <begin position="190"/>
        <end position="316"/>
    </location>
</feature>
<keyword evidence="9 15" id="KW-0418">Kinase</keyword>
<name>A0A368W7T7_9BACL</name>
<dbReference type="InterPro" id="IPR004821">
    <property type="entry name" value="Cyt_trans-like"/>
</dbReference>
<evidence type="ECO:0000256" key="15">
    <source>
        <dbReference type="PIRNR" id="PIRNR004491"/>
    </source>
</evidence>
<evidence type="ECO:0000256" key="3">
    <source>
        <dbReference type="ARBA" id="ARBA00005201"/>
    </source>
</evidence>
<dbReference type="Pfam" id="PF06574">
    <property type="entry name" value="FAD_syn"/>
    <property type="match status" value="1"/>
</dbReference>
<dbReference type="GO" id="GO:0006747">
    <property type="term" value="P:FAD biosynthetic process"/>
    <property type="evidence" value="ECO:0007669"/>
    <property type="project" value="UniProtKB-UniRule"/>
</dbReference>
<proteinExistence type="inferred from homology"/>
<keyword evidence="18" id="KW-1185">Reference proteome</keyword>
<keyword evidence="8 15" id="KW-0547">Nucleotide-binding</keyword>
<keyword evidence="4 15" id="KW-0285">Flavoprotein</keyword>
<dbReference type="NCBIfam" id="TIGR00083">
    <property type="entry name" value="ribF"/>
    <property type="match status" value="1"/>
</dbReference>
<dbReference type="UniPathway" id="UPA00277">
    <property type="reaction ID" value="UER00407"/>
</dbReference>
<evidence type="ECO:0000256" key="1">
    <source>
        <dbReference type="ARBA" id="ARBA00002121"/>
    </source>
</evidence>
<dbReference type="InterPro" id="IPR002606">
    <property type="entry name" value="Riboflavin_kinase_bac"/>
</dbReference>
<keyword evidence="6 15" id="KW-0808">Transferase</keyword>
<accession>A0A368W7T7</accession>
<keyword evidence="5 15" id="KW-0288">FMN</keyword>
<dbReference type="InterPro" id="IPR023468">
    <property type="entry name" value="Riboflavin_kinase"/>
</dbReference>
<comment type="caution">
    <text evidence="17">The sequence shown here is derived from an EMBL/GenBank/DDBJ whole genome shotgun (WGS) entry which is preliminary data.</text>
</comment>
<dbReference type="CDD" id="cd02064">
    <property type="entry name" value="FAD_synthetase_N"/>
    <property type="match status" value="1"/>
</dbReference>
<evidence type="ECO:0000256" key="14">
    <source>
        <dbReference type="ARBA" id="ARBA00049494"/>
    </source>
</evidence>
<dbReference type="FunFam" id="3.40.50.620:FF:000021">
    <property type="entry name" value="Riboflavin biosynthesis protein"/>
    <property type="match status" value="1"/>
</dbReference>
<evidence type="ECO:0000259" key="16">
    <source>
        <dbReference type="SMART" id="SM00904"/>
    </source>
</evidence>
<dbReference type="PANTHER" id="PTHR22749:SF6">
    <property type="entry name" value="RIBOFLAVIN KINASE"/>
    <property type="match status" value="1"/>
</dbReference>
<dbReference type="Gene3D" id="3.40.50.620">
    <property type="entry name" value="HUPs"/>
    <property type="match status" value="1"/>
</dbReference>
<evidence type="ECO:0000256" key="7">
    <source>
        <dbReference type="ARBA" id="ARBA00022695"/>
    </source>
</evidence>
<dbReference type="InterPro" id="IPR015865">
    <property type="entry name" value="Riboflavin_kinase_bac/euk"/>
</dbReference>
<dbReference type="GO" id="GO:0009231">
    <property type="term" value="P:riboflavin biosynthetic process"/>
    <property type="evidence" value="ECO:0007669"/>
    <property type="project" value="InterPro"/>
</dbReference>
<dbReference type="AlphaFoldDB" id="A0A368W7T7"/>
<evidence type="ECO:0000256" key="4">
    <source>
        <dbReference type="ARBA" id="ARBA00022630"/>
    </source>
</evidence>
<reference evidence="17 18" key="1">
    <citation type="submission" date="2018-07" db="EMBL/GenBank/DDBJ databases">
        <title>Genomic Encyclopedia of Type Strains, Phase III (KMG-III): the genomes of soil and plant-associated and newly described type strains.</title>
        <authorList>
            <person name="Whitman W."/>
        </authorList>
    </citation>
    <scope>NUCLEOTIDE SEQUENCE [LARGE SCALE GENOMIC DNA]</scope>
    <source>
        <strain evidence="17 18">CECT 7506</strain>
    </source>
</reference>
<dbReference type="InterPro" id="IPR023465">
    <property type="entry name" value="Riboflavin_kinase_dom_sf"/>
</dbReference>
<dbReference type="InterPro" id="IPR015864">
    <property type="entry name" value="FAD_synthase"/>
</dbReference>
<evidence type="ECO:0000313" key="17">
    <source>
        <dbReference type="EMBL" id="RCW50167.1"/>
    </source>
</evidence>
<evidence type="ECO:0000256" key="9">
    <source>
        <dbReference type="ARBA" id="ARBA00022777"/>
    </source>
</evidence>
<dbReference type="FunFam" id="2.40.30.30:FF:000003">
    <property type="entry name" value="Riboflavin biosynthesis protein"/>
    <property type="match status" value="1"/>
</dbReference>
<dbReference type="Pfam" id="PF01687">
    <property type="entry name" value="Flavokinase"/>
    <property type="match status" value="1"/>
</dbReference>
<comment type="pathway">
    <text evidence="2 15">Cofactor biosynthesis; FAD biosynthesis; FAD from FMN: step 1/1.</text>
</comment>
<evidence type="ECO:0000256" key="10">
    <source>
        <dbReference type="ARBA" id="ARBA00022827"/>
    </source>
</evidence>
<protein>
    <recommendedName>
        <fullName evidence="15">Riboflavin biosynthesis protein</fullName>
    </recommendedName>
    <domain>
        <recommendedName>
            <fullName evidence="15">Riboflavin kinase</fullName>
            <ecNumber evidence="15">2.7.1.26</ecNumber>
        </recommendedName>
        <alternativeName>
            <fullName evidence="15">Flavokinase</fullName>
        </alternativeName>
    </domain>
    <domain>
        <recommendedName>
            <fullName evidence="15">FMN adenylyltransferase</fullName>
            <ecNumber evidence="15">2.7.7.2</ecNumber>
        </recommendedName>
        <alternativeName>
            <fullName evidence="15">FAD pyrophosphorylase</fullName>
        </alternativeName>
        <alternativeName>
            <fullName evidence="15">FAD synthase</fullName>
        </alternativeName>
    </domain>
</protein>
<evidence type="ECO:0000256" key="11">
    <source>
        <dbReference type="ARBA" id="ARBA00022840"/>
    </source>
</evidence>
<dbReference type="EC" id="2.7.7.2" evidence="15"/>
<dbReference type="NCBIfam" id="NF004162">
    <property type="entry name" value="PRK05627.1-5"/>
    <property type="match status" value="1"/>
</dbReference>
<comment type="catalytic activity">
    <reaction evidence="14 15">
        <text>FMN + ATP + H(+) = FAD + diphosphate</text>
        <dbReference type="Rhea" id="RHEA:17237"/>
        <dbReference type="ChEBI" id="CHEBI:15378"/>
        <dbReference type="ChEBI" id="CHEBI:30616"/>
        <dbReference type="ChEBI" id="CHEBI:33019"/>
        <dbReference type="ChEBI" id="CHEBI:57692"/>
        <dbReference type="ChEBI" id="CHEBI:58210"/>
        <dbReference type="EC" id="2.7.7.2"/>
    </reaction>
</comment>
<dbReference type="SUPFAM" id="SSF52374">
    <property type="entry name" value="Nucleotidylyl transferase"/>
    <property type="match status" value="1"/>
</dbReference>
<dbReference type="SMART" id="SM00904">
    <property type="entry name" value="Flavokinase"/>
    <property type="match status" value="1"/>
</dbReference>
<dbReference type="GO" id="GO:0008531">
    <property type="term" value="F:riboflavin kinase activity"/>
    <property type="evidence" value="ECO:0007669"/>
    <property type="project" value="UniProtKB-UniRule"/>
</dbReference>